<evidence type="ECO:0000313" key="3">
    <source>
        <dbReference type="EMBL" id="QEG33690.1"/>
    </source>
</evidence>
<proteinExistence type="predicted"/>
<evidence type="ECO:0008006" key="5">
    <source>
        <dbReference type="Google" id="ProtNLM"/>
    </source>
</evidence>
<accession>A0A5B9Q7H2</accession>
<name>A0A5B9Q7H2_9BACT</name>
<evidence type="ECO:0000313" key="4">
    <source>
        <dbReference type="Proteomes" id="UP000323917"/>
    </source>
</evidence>
<keyword evidence="4" id="KW-1185">Reference proteome</keyword>
<dbReference type="OrthoDB" id="253764at2"/>
<protein>
    <recommendedName>
        <fullName evidence="5">Chromosome partition protein Smc</fullName>
    </recommendedName>
</protein>
<dbReference type="KEGG" id="bgok:Pr1d_09540"/>
<dbReference type="AlphaFoldDB" id="A0A5B9Q7H2"/>
<keyword evidence="2" id="KW-0812">Transmembrane</keyword>
<keyword evidence="1" id="KW-0175">Coiled coil</keyword>
<feature type="transmembrane region" description="Helical" evidence="2">
    <location>
        <begin position="7"/>
        <end position="28"/>
    </location>
</feature>
<sequence>MTFLGKMLTFFVGFAAFGVMIISMFVYATHKNWREDAEALQASLDKARAQNEQLESQKNSLDSQLNAELEIARQEASKLATEREQLLSQNLLIQKELDQLRQQERTNTAAADSTQRLNEKLTADVDVLRKEIRTEQQARDESFDVTVTATDKLHQAQGELTSLLDRNRQLAQEVANKMALLEDNDIDPNTSPDAVVPKVRGIVSKTQRTAGSQLIEVTVGADDGLKPGHTVEVYRGDRYLGRAEILKTEPDRAVGRILRQFQQGQIEEGDDVATRFRIG</sequence>
<dbReference type="EMBL" id="CP042913">
    <property type="protein sequence ID" value="QEG33690.1"/>
    <property type="molecule type" value="Genomic_DNA"/>
</dbReference>
<keyword evidence="2" id="KW-0472">Membrane</keyword>
<evidence type="ECO:0000256" key="2">
    <source>
        <dbReference type="SAM" id="Phobius"/>
    </source>
</evidence>
<feature type="coiled-coil region" evidence="1">
    <location>
        <begin position="30"/>
        <end position="184"/>
    </location>
</feature>
<dbReference type="RefSeq" id="WP_148072422.1">
    <property type="nucleotide sequence ID" value="NZ_CP042913.1"/>
</dbReference>
<organism evidence="3 4">
    <name type="scientific">Bythopirellula goksoeyrii</name>
    <dbReference type="NCBI Taxonomy" id="1400387"/>
    <lineage>
        <taxon>Bacteria</taxon>
        <taxon>Pseudomonadati</taxon>
        <taxon>Planctomycetota</taxon>
        <taxon>Planctomycetia</taxon>
        <taxon>Pirellulales</taxon>
        <taxon>Lacipirellulaceae</taxon>
        <taxon>Bythopirellula</taxon>
    </lineage>
</organism>
<dbReference type="Proteomes" id="UP000323917">
    <property type="component" value="Chromosome"/>
</dbReference>
<evidence type="ECO:0000256" key="1">
    <source>
        <dbReference type="SAM" id="Coils"/>
    </source>
</evidence>
<reference evidence="3 4" key="1">
    <citation type="submission" date="2019-08" db="EMBL/GenBank/DDBJ databases">
        <title>Deep-cultivation of Planctomycetes and their phenomic and genomic characterization uncovers novel biology.</title>
        <authorList>
            <person name="Wiegand S."/>
            <person name="Jogler M."/>
            <person name="Boedeker C."/>
            <person name="Pinto D."/>
            <person name="Vollmers J."/>
            <person name="Rivas-Marin E."/>
            <person name="Kohn T."/>
            <person name="Peeters S.H."/>
            <person name="Heuer A."/>
            <person name="Rast P."/>
            <person name="Oberbeckmann S."/>
            <person name="Bunk B."/>
            <person name="Jeske O."/>
            <person name="Meyerdierks A."/>
            <person name="Storesund J.E."/>
            <person name="Kallscheuer N."/>
            <person name="Luecker S."/>
            <person name="Lage O.M."/>
            <person name="Pohl T."/>
            <person name="Merkel B.J."/>
            <person name="Hornburger P."/>
            <person name="Mueller R.-W."/>
            <person name="Bruemmer F."/>
            <person name="Labrenz M."/>
            <person name="Spormann A.M."/>
            <person name="Op den Camp H."/>
            <person name="Overmann J."/>
            <person name="Amann R."/>
            <person name="Jetten M.S.M."/>
            <person name="Mascher T."/>
            <person name="Medema M.H."/>
            <person name="Devos D.P."/>
            <person name="Kaster A.-K."/>
            <person name="Ovreas L."/>
            <person name="Rohde M."/>
            <person name="Galperin M.Y."/>
            <person name="Jogler C."/>
        </authorList>
    </citation>
    <scope>NUCLEOTIDE SEQUENCE [LARGE SCALE GENOMIC DNA]</scope>
    <source>
        <strain evidence="3 4">Pr1d</strain>
    </source>
</reference>
<keyword evidence="2" id="KW-1133">Transmembrane helix</keyword>
<gene>
    <name evidence="3" type="ORF">Pr1d_09540</name>
</gene>